<dbReference type="InterPro" id="IPR009100">
    <property type="entry name" value="AcylCoA_DH/oxidase_NM_dom_sf"/>
</dbReference>
<dbReference type="PANTHER" id="PTHR43884">
    <property type="entry name" value="ACYL-COA DEHYDROGENASE"/>
    <property type="match status" value="1"/>
</dbReference>
<dbReference type="PROSITE" id="PS00073">
    <property type="entry name" value="ACYL_COA_DH_2"/>
    <property type="match status" value="1"/>
</dbReference>
<evidence type="ECO:0000256" key="7">
    <source>
        <dbReference type="ARBA" id="ARBA00071575"/>
    </source>
</evidence>
<dbReference type="RefSeq" id="WP_047311874.1">
    <property type="nucleotide sequence ID" value="NZ_CBCRVH010000005.1"/>
</dbReference>
<evidence type="ECO:0000259" key="9">
    <source>
        <dbReference type="Pfam" id="PF00441"/>
    </source>
</evidence>
<comment type="similarity">
    <text evidence="2 8">Belongs to the acyl-CoA dehydrogenase family.</text>
</comment>
<evidence type="ECO:0000256" key="5">
    <source>
        <dbReference type="ARBA" id="ARBA00023002"/>
    </source>
</evidence>
<dbReference type="AlphaFoldDB" id="A0A417Z4A4"/>
<dbReference type="InterPro" id="IPR013786">
    <property type="entry name" value="AcylCoA_DH/ox_N"/>
</dbReference>
<keyword evidence="3 8" id="KW-0285">Flavoprotein</keyword>
<evidence type="ECO:0000256" key="4">
    <source>
        <dbReference type="ARBA" id="ARBA00022827"/>
    </source>
</evidence>
<name>A0A417Z4A4_9MICO</name>
<dbReference type="FunFam" id="1.20.140.10:FF:000004">
    <property type="entry name" value="Acyl-CoA dehydrogenase FadE25"/>
    <property type="match status" value="1"/>
</dbReference>
<dbReference type="SUPFAM" id="SSF56645">
    <property type="entry name" value="Acyl-CoA dehydrogenase NM domain-like"/>
    <property type="match status" value="1"/>
</dbReference>
<organism evidence="12 13">
    <name type="scientific">Dermacoccus abyssi</name>
    <dbReference type="NCBI Taxonomy" id="322596"/>
    <lineage>
        <taxon>Bacteria</taxon>
        <taxon>Bacillati</taxon>
        <taxon>Actinomycetota</taxon>
        <taxon>Actinomycetes</taxon>
        <taxon>Micrococcales</taxon>
        <taxon>Dermacoccaceae</taxon>
        <taxon>Dermacoccus</taxon>
    </lineage>
</organism>
<dbReference type="EMBL" id="QWLM01000010">
    <property type="protein sequence ID" value="RHW45321.1"/>
    <property type="molecule type" value="Genomic_DNA"/>
</dbReference>
<dbReference type="Gene3D" id="1.20.140.10">
    <property type="entry name" value="Butyryl-CoA Dehydrogenase, subunit A, domain 3"/>
    <property type="match status" value="1"/>
</dbReference>
<dbReference type="InterPro" id="IPR036250">
    <property type="entry name" value="AcylCo_DH-like_C"/>
</dbReference>
<gene>
    <name evidence="12" type="ORF">D1832_09415</name>
</gene>
<dbReference type="InterPro" id="IPR006091">
    <property type="entry name" value="Acyl-CoA_Oxase/DH_mid-dom"/>
</dbReference>
<dbReference type="Pfam" id="PF02771">
    <property type="entry name" value="Acyl-CoA_dh_N"/>
    <property type="match status" value="1"/>
</dbReference>
<dbReference type="InterPro" id="IPR006089">
    <property type="entry name" value="Acyl-CoA_DH_CS"/>
</dbReference>
<feature type="domain" description="Acyl-CoA oxidase/dehydrogenase middle" evidence="10">
    <location>
        <begin position="129"/>
        <end position="224"/>
    </location>
</feature>
<comment type="cofactor">
    <cofactor evidence="1 8">
        <name>FAD</name>
        <dbReference type="ChEBI" id="CHEBI:57692"/>
    </cofactor>
</comment>
<dbReference type="GO" id="GO:0050660">
    <property type="term" value="F:flavin adenine dinucleotide binding"/>
    <property type="evidence" value="ECO:0007669"/>
    <property type="project" value="InterPro"/>
</dbReference>
<comment type="catalytic activity">
    <reaction evidence="6">
        <text>a 2,3-saturated acyl-CoA + A = a 2,3-dehydroacyl-CoA + AH2</text>
        <dbReference type="Rhea" id="RHEA:48608"/>
        <dbReference type="ChEBI" id="CHEBI:13193"/>
        <dbReference type="ChEBI" id="CHEBI:17499"/>
        <dbReference type="ChEBI" id="CHEBI:60015"/>
        <dbReference type="ChEBI" id="CHEBI:65111"/>
    </reaction>
</comment>
<dbReference type="FunFam" id="2.40.110.10:FF:000001">
    <property type="entry name" value="Acyl-CoA dehydrogenase, mitochondrial"/>
    <property type="match status" value="1"/>
</dbReference>
<comment type="caution">
    <text evidence="12">The sequence shown here is derived from an EMBL/GenBank/DDBJ whole genome shotgun (WGS) entry which is preliminary data.</text>
</comment>
<dbReference type="Gene3D" id="2.40.110.10">
    <property type="entry name" value="Butyryl-CoA Dehydrogenase, subunit A, domain 2"/>
    <property type="match status" value="1"/>
</dbReference>
<reference evidence="12 13" key="1">
    <citation type="submission" date="2018-08" db="EMBL/GenBank/DDBJ databases">
        <title>Whole genome sequence analysis of Dermacoccus abyssi bacteria isolated from Deep Mariana trench Micromonospora spp reveals genes involved in the environmental adaptation and production of secondary metabolites.</title>
        <authorList>
            <person name="Abdel-Mageed W.M."/>
            <person name="Lehri B."/>
            <person name="Nouioui I."/>
            <person name="Goodfellow I."/>
            <person name="Jaspars M."/>
            <person name="Karlyshev A."/>
        </authorList>
    </citation>
    <scope>NUCLEOTIDE SEQUENCE [LARGE SCALE GENOMIC DNA]</scope>
    <source>
        <strain evidence="12 13">MT1.1</strain>
    </source>
</reference>
<dbReference type="PROSITE" id="PS00072">
    <property type="entry name" value="ACYL_COA_DH_1"/>
    <property type="match status" value="1"/>
</dbReference>
<proteinExistence type="inferred from homology"/>
<evidence type="ECO:0000256" key="2">
    <source>
        <dbReference type="ARBA" id="ARBA00009347"/>
    </source>
</evidence>
<dbReference type="FunFam" id="1.10.540.10:FF:000023">
    <property type="entry name" value="Acyl-CoA dehydrogenase FadE25"/>
    <property type="match status" value="1"/>
</dbReference>
<dbReference type="Proteomes" id="UP000285376">
    <property type="component" value="Unassembled WGS sequence"/>
</dbReference>
<evidence type="ECO:0000259" key="11">
    <source>
        <dbReference type="Pfam" id="PF02771"/>
    </source>
</evidence>
<dbReference type="InterPro" id="IPR009075">
    <property type="entry name" value="AcylCo_DH/oxidase_C"/>
</dbReference>
<dbReference type="InterPro" id="IPR037069">
    <property type="entry name" value="AcylCoA_DH/ox_N_sf"/>
</dbReference>
<keyword evidence="4 8" id="KW-0274">FAD</keyword>
<dbReference type="Gene3D" id="1.10.540.10">
    <property type="entry name" value="Acyl-CoA dehydrogenase/oxidase, N-terminal domain"/>
    <property type="match status" value="1"/>
</dbReference>
<feature type="domain" description="Acyl-CoA dehydrogenase/oxidase N-terminal" evidence="11">
    <location>
        <begin position="13"/>
        <end position="124"/>
    </location>
</feature>
<feature type="domain" description="Acyl-CoA dehydrogenase/oxidase C-terminal" evidence="9">
    <location>
        <begin position="236"/>
        <end position="386"/>
    </location>
</feature>
<evidence type="ECO:0000256" key="8">
    <source>
        <dbReference type="RuleBase" id="RU362125"/>
    </source>
</evidence>
<dbReference type="Pfam" id="PF00441">
    <property type="entry name" value="Acyl-CoA_dh_1"/>
    <property type="match status" value="1"/>
</dbReference>
<dbReference type="InterPro" id="IPR046373">
    <property type="entry name" value="Acyl-CoA_Oxase/DH_mid-dom_sf"/>
</dbReference>
<evidence type="ECO:0000313" key="13">
    <source>
        <dbReference type="Proteomes" id="UP000285376"/>
    </source>
</evidence>
<dbReference type="PIRSF" id="PIRSF016578">
    <property type="entry name" value="HsaA"/>
    <property type="match status" value="1"/>
</dbReference>
<accession>A0A417Z4A4</accession>
<dbReference type="Pfam" id="PF02770">
    <property type="entry name" value="Acyl-CoA_dh_M"/>
    <property type="match status" value="1"/>
</dbReference>
<evidence type="ECO:0000313" key="12">
    <source>
        <dbReference type="EMBL" id="RHW45321.1"/>
    </source>
</evidence>
<keyword evidence="5 8" id="KW-0560">Oxidoreductase</keyword>
<sequence length="389" mass="42031">MAGNPDFDLYTISEEHEALREAIRPVCENKIAPHAADVDEESRFPSEALDALVEAGLAAPHVPEEYGGAGIDALGTCIVIEEVARVCASSSLIPAVNKLGSLPVILGGGEEIKKKYLPKLGAGEAMFSYGLSEREAGSDTASMRTKAKKDGDSYVLTGQKSWITNAGESEFYTVLAVTDPDGERGRNISAFVVEKGDEGFNFGEKERKLGIKGSPTRELHFDNCRIPADRLIGAEGEGLKIALRTLDHTRVTIGAQAVGIAQGALDFAVGYVKERKQFGKAIADNQAIQFMLADMAMKVETARQMVYVAAAKSEREDKDLTFFGAAAKCYASDIAMEVTTDAVQLLGGAGYVRDFPVERMMRDAKITQIYEGTNQIQRLVMGRQVLKGY</sequence>
<evidence type="ECO:0000256" key="6">
    <source>
        <dbReference type="ARBA" id="ARBA00052546"/>
    </source>
</evidence>
<protein>
    <recommendedName>
        <fullName evidence="7">Probable acyl-CoA dehydrogenase fadE25</fullName>
    </recommendedName>
</protein>
<evidence type="ECO:0000256" key="3">
    <source>
        <dbReference type="ARBA" id="ARBA00022630"/>
    </source>
</evidence>
<evidence type="ECO:0000256" key="1">
    <source>
        <dbReference type="ARBA" id="ARBA00001974"/>
    </source>
</evidence>
<dbReference type="SUPFAM" id="SSF47203">
    <property type="entry name" value="Acyl-CoA dehydrogenase C-terminal domain-like"/>
    <property type="match status" value="1"/>
</dbReference>
<evidence type="ECO:0000259" key="10">
    <source>
        <dbReference type="Pfam" id="PF02770"/>
    </source>
</evidence>
<dbReference type="PANTHER" id="PTHR43884:SF12">
    <property type="entry name" value="ISOVALERYL-COA DEHYDROGENASE, MITOCHONDRIAL-RELATED"/>
    <property type="match status" value="1"/>
</dbReference>
<dbReference type="GO" id="GO:0003995">
    <property type="term" value="F:acyl-CoA dehydrogenase activity"/>
    <property type="evidence" value="ECO:0007669"/>
    <property type="project" value="InterPro"/>
</dbReference>